<evidence type="ECO:0000259" key="5">
    <source>
        <dbReference type="PROSITE" id="PS51670"/>
    </source>
</evidence>
<dbReference type="InterPro" id="IPR003582">
    <property type="entry name" value="ShKT_dom"/>
</dbReference>
<dbReference type="CDD" id="cd05383">
    <property type="entry name" value="CAP_CRISP"/>
    <property type="match status" value="1"/>
</dbReference>
<evidence type="ECO:0000313" key="6">
    <source>
        <dbReference type="Proteomes" id="UP000189704"/>
    </source>
</evidence>
<dbReference type="InterPro" id="IPR014044">
    <property type="entry name" value="CAP_dom"/>
</dbReference>
<comment type="caution">
    <text evidence="3">Lacks conserved residue(s) required for the propagation of feature annotation.</text>
</comment>
<gene>
    <name evidence="7" type="primary">CRISP1</name>
</gene>
<feature type="signal peptide" evidence="4">
    <location>
        <begin position="1"/>
        <end position="20"/>
    </location>
</feature>
<feature type="domain" description="ShKT" evidence="5">
    <location>
        <begin position="210"/>
        <end position="243"/>
    </location>
</feature>
<dbReference type="PROSITE" id="PS01010">
    <property type="entry name" value="CRISP_2"/>
    <property type="match status" value="1"/>
</dbReference>
<evidence type="ECO:0000256" key="2">
    <source>
        <dbReference type="ARBA" id="ARBA00023157"/>
    </source>
</evidence>
<feature type="disulfide bond" evidence="3">
    <location>
        <begin position="228"/>
        <end position="241"/>
    </location>
</feature>
<dbReference type="RefSeq" id="XP_008063345.1">
    <property type="nucleotide sequence ID" value="XM_008065154.1"/>
</dbReference>
<dbReference type="Pfam" id="PF08562">
    <property type="entry name" value="Crisp"/>
    <property type="match status" value="1"/>
</dbReference>
<dbReference type="Gene3D" id="1.10.10.740">
    <property type="entry name" value="Crisp domain"/>
    <property type="match status" value="1"/>
</dbReference>
<dbReference type="InterPro" id="IPR018244">
    <property type="entry name" value="Allrgn_V5/Tpx1_CS"/>
</dbReference>
<evidence type="ECO:0000256" key="4">
    <source>
        <dbReference type="SAM" id="SignalP"/>
    </source>
</evidence>
<dbReference type="PROSITE" id="PS51670">
    <property type="entry name" value="SHKT"/>
    <property type="match status" value="1"/>
</dbReference>
<dbReference type="PRINTS" id="PR00837">
    <property type="entry name" value="V5TPXLIKE"/>
</dbReference>
<keyword evidence="6" id="KW-1185">Reference proteome</keyword>
<name>A0A1U7TZT1_CARSF</name>
<sequence>MAVKYLLLLVAAAGLLPVLAMRVKPAKVQFDKLLTEMENVQEEIVNVHNTLRRGVVPSAGNMQKMSWSEEAAQNARIYSKYCDATESNPLERRLANTFCGENMHVASYPVSWSHVIGVWHSESKNFKYGQWTSDDDIMTDHYTQIVWATSYLIGCGIASCRQKGLPRYLYICHYCHEGNYPETKNQPYKTGTPCEECPHDCEDKLCTNPCLYYDEYTNCDEQIQSLGCNHSSSALFCKASCLCDTEIK</sequence>
<proteinExistence type="inferred from homology"/>
<keyword evidence="2 3" id="KW-1015">Disulfide bond</keyword>
<reference evidence="7" key="1">
    <citation type="submission" date="2025-08" db="UniProtKB">
        <authorList>
            <consortium name="RefSeq"/>
        </authorList>
    </citation>
    <scope>IDENTIFICATION</scope>
</reference>
<dbReference type="Proteomes" id="UP000189704">
    <property type="component" value="Unplaced"/>
</dbReference>
<dbReference type="PROSITE" id="PS01009">
    <property type="entry name" value="CRISP_1"/>
    <property type="match status" value="1"/>
</dbReference>
<dbReference type="FunFam" id="3.40.33.10:FF:000005">
    <property type="entry name" value="Cysteine-rich secretory protein 2"/>
    <property type="match status" value="1"/>
</dbReference>
<dbReference type="STRING" id="1868482.ENSTSYP00000007937"/>
<dbReference type="OMA" id="YDEYTDC"/>
<evidence type="ECO:0000256" key="1">
    <source>
        <dbReference type="ARBA" id="ARBA00009923"/>
    </source>
</evidence>
<dbReference type="OrthoDB" id="737510at2759"/>
<dbReference type="KEGG" id="csyr:103267565"/>
<evidence type="ECO:0000313" key="7">
    <source>
        <dbReference type="RefSeq" id="XP_008063345.1"/>
    </source>
</evidence>
<dbReference type="InterPro" id="IPR035940">
    <property type="entry name" value="CAP_sf"/>
</dbReference>
<dbReference type="SMART" id="SM00198">
    <property type="entry name" value="SCP"/>
    <property type="match status" value="1"/>
</dbReference>
<dbReference type="InterPro" id="IPR001283">
    <property type="entry name" value="CRISP-related"/>
</dbReference>
<feature type="disulfide bond" evidence="3">
    <location>
        <begin position="219"/>
        <end position="237"/>
    </location>
</feature>
<keyword evidence="4" id="KW-0732">Signal</keyword>
<dbReference type="PANTHER" id="PTHR10334">
    <property type="entry name" value="CYSTEINE-RICH SECRETORY PROTEIN-RELATED"/>
    <property type="match status" value="1"/>
</dbReference>
<evidence type="ECO:0000256" key="3">
    <source>
        <dbReference type="PROSITE-ProRule" id="PRU01005"/>
    </source>
</evidence>
<dbReference type="SUPFAM" id="SSF57546">
    <property type="entry name" value="Crisp domain-like"/>
    <property type="match status" value="1"/>
</dbReference>
<comment type="similarity">
    <text evidence="1">Belongs to the CRISP family.</text>
</comment>
<organism evidence="6 7">
    <name type="scientific">Carlito syrichta</name>
    <name type="common">Philippine tarsier</name>
    <name type="synonym">Tarsius syrichta</name>
    <dbReference type="NCBI Taxonomy" id="1868482"/>
    <lineage>
        <taxon>Eukaryota</taxon>
        <taxon>Metazoa</taxon>
        <taxon>Chordata</taxon>
        <taxon>Craniata</taxon>
        <taxon>Vertebrata</taxon>
        <taxon>Euteleostomi</taxon>
        <taxon>Mammalia</taxon>
        <taxon>Eutheria</taxon>
        <taxon>Euarchontoglires</taxon>
        <taxon>Primates</taxon>
        <taxon>Haplorrhini</taxon>
        <taxon>Tarsiiformes</taxon>
        <taxon>Tarsiidae</taxon>
        <taxon>Carlito</taxon>
    </lineage>
</organism>
<dbReference type="GeneID" id="103267565"/>
<dbReference type="FunFam" id="1.10.10.740:FF:000001">
    <property type="entry name" value="Cysteine-rich secretory protein 2"/>
    <property type="match status" value="1"/>
</dbReference>
<dbReference type="AlphaFoldDB" id="A0A1U7TZT1"/>
<dbReference type="CTD" id="167"/>
<dbReference type="InterPro" id="IPR013871">
    <property type="entry name" value="Cysteine_rich_secretory"/>
</dbReference>
<accession>A0A1U7TZT1</accession>
<dbReference type="Gene3D" id="3.40.33.10">
    <property type="entry name" value="CAP"/>
    <property type="match status" value="1"/>
</dbReference>
<dbReference type="Pfam" id="PF00188">
    <property type="entry name" value="CAP"/>
    <property type="match status" value="1"/>
</dbReference>
<dbReference type="InterPro" id="IPR034117">
    <property type="entry name" value="SCP_CRISP"/>
</dbReference>
<dbReference type="InterPro" id="IPR042076">
    <property type="entry name" value="Crisp-like_dom"/>
</dbReference>
<dbReference type="SUPFAM" id="SSF55797">
    <property type="entry name" value="PR-1-like"/>
    <property type="match status" value="1"/>
</dbReference>
<feature type="chain" id="PRO_5010582011" evidence="4">
    <location>
        <begin position="21"/>
        <end position="248"/>
    </location>
</feature>
<dbReference type="GO" id="GO:0005576">
    <property type="term" value="C:extracellular region"/>
    <property type="evidence" value="ECO:0007669"/>
    <property type="project" value="InterPro"/>
</dbReference>
<protein>
    <submittedName>
        <fullName evidence="7">Cysteine-rich secretory protein 1</fullName>
    </submittedName>
</protein>